<organism evidence="4 5">
    <name type="scientific">Methanoregula formicica (strain DSM 22288 / NBRC 105244 / SMSP)</name>
    <dbReference type="NCBI Taxonomy" id="593750"/>
    <lineage>
        <taxon>Archaea</taxon>
        <taxon>Methanobacteriati</taxon>
        <taxon>Methanobacteriota</taxon>
        <taxon>Stenosarchaea group</taxon>
        <taxon>Methanomicrobia</taxon>
        <taxon>Methanomicrobiales</taxon>
        <taxon>Methanoregulaceae</taxon>
        <taxon>Methanoregula</taxon>
    </lineage>
</organism>
<dbReference type="HOGENOM" id="CLU_1763901_0_0_2"/>
<evidence type="ECO:0000256" key="3">
    <source>
        <dbReference type="SAM" id="MobiDB-lite"/>
    </source>
</evidence>
<name>L0HC82_METFS</name>
<comment type="similarity">
    <text evidence="1">Belongs to the transferase hexapeptide repeat family.</text>
</comment>
<dbReference type="SUPFAM" id="SSF51161">
    <property type="entry name" value="Trimeric LpxA-like enzymes"/>
    <property type="match status" value="1"/>
</dbReference>
<dbReference type="EMBL" id="CP003167">
    <property type="protein sequence ID" value="AGB02347.1"/>
    <property type="molecule type" value="Genomic_DNA"/>
</dbReference>
<feature type="region of interest" description="Disordered" evidence="3">
    <location>
        <begin position="132"/>
        <end position="151"/>
    </location>
</feature>
<evidence type="ECO:0000313" key="5">
    <source>
        <dbReference type="Proteomes" id="UP000010824"/>
    </source>
</evidence>
<dbReference type="Gene3D" id="2.160.10.10">
    <property type="entry name" value="Hexapeptide repeat proteins"/>
    <property type="match status" value="1"/>
</dbReference>
<dbReference type="PANTHER" id="PTHR23416">
    <property type="entry name" value="SIALIC ACID SYNTHASE-RELATED"/>
    <property type="match status" value="1"/>
</dbReference>
<keyword evidence="2 4" id="KW-0808">Transferase</keyword>
<dbReference type="eggNOG" id="arCOG01848">
    <property type="taxonomic scope" value="Archaea"/>
</dbReference>
<dbReference type="GO" id="GO:0008374">
    <property type="term" value="F:O-acyltransferase activity"/>
    <property type="evidence" value="ECO:0007669"/>
    <property type="project" value="TreeGrafter"/>
</dbReference>
<dbReference type="STRING" id="593750.Metfor_1305"/>
<keyword evidence="5" id="KW-1185">Reference proteome</keyword>
<evidence type="ECO:0000256" key="2">
    <source>
        <dbReference type="ARBA" id="ARBA00022679"/>
    </source>
</evidence>
<dbReference type="InterPro" id="IPR018357">
    <property type="entry name" value="Hexapep_transf_CS"/>
</dbReference>
<protein>
    <submittedName>
        <fullName evidence="4">Acyltransferase family protein</fullName>
    </submittedName>
</protein>
<feature type="compositionally biased region" description="Basic and acidic residues" evidence="3">
    <location>
        <begin position="132"/>
        <end position="143"/>
    </location>
</feature>
<proteinExistence type="inferred from homology"/>
<accession>L0HC82</accession>
<reference evidence="4 5" key="2">
    <citation type="journal article" date="2014" name="Genome Announc.">
        <title>Complete Genome Sequence of Methanoregula formicica SMSPT, a Mesophilic Hydrogenotrophic Methanogen Isolated from a Methanogenic Upflow Anaerobic Sludge Blanket Reactor.</title>
        <authorList>
            <person name="Yamamoto K."/>
            <person name="Tamaki H."/>
            <person name="Cadillo-Quiroz H."/>
            <person name="Imachi H."/>
            <person name="Kyrpides N."/>
            <person name="Woyke T."/>
            <person name="Goodwin L."/>
            <person name="Zinder S.H."/>
            <person name="Kamagata Y."/>
            <person name="Liu W.T."/>
        </authorList>
    </citation>
    <scope>NUCLEOTIDE SEQUENCE [LARGE SCALE GENOMIC DNA]</scope>
    <source>
        <strain evidence="5">DSM 22288 / NBRC 105244 / SMSP</strain>
    </source>
</reference>
<dbReference type="InterPro" id="IPR051159">
    <property type="entry name" value="Hexapeptide_acetyltransf"/>
</dbReference>
<dbReference type="CDD" id="cd04647">
    <property type="entry name" value="LbH_MAT_like"/>
    <property type="match status" value="1"/>
</dbReference>
<evidence type="ECO:0000313" key="4">
    <source>
        <dbReference type="EMBL" id="AGB02347.1"/>
    </source>
</evidence>
<dbReference type="InterPro" id="IPR011004">
    <property type="entry name" value="Trimer_LpxA-like_sf"/>
</dbReference>
<dbReference type="Pfam" id="PF00132">
    <property type="entry name" value="Hexapep"/>
    <property type="match status" value="1"/>
</dbReference>
<dbReference type="PANTHER" id="PTHR23416:SF23">
    <property type="entry name" value="ACETYLTRANSFERASE C18B11.09C-RELATED"/>
    <property type="match status" value="1"/>
</dbReference>
<evidence type="ECO:0000256" key="1">
    <source>
        <dbReference type="ARBA" id="ARBA00007274"/>
    </source>
</evidence>
<reference evidence="5" key="1">
    <citation type="submission" date="2011-12" db="EMBL/GenBank/DDBJ databases">
        <title>Complete sequence of Methanoregula formicicum SMSP.</title>
        <authorList>
            <person name="Lucas S."/>
            <person name="Han J."/>
            <person name="Lapidus A."/>
            <person name="Cheng J.-F."/>
            <person name="Goodwin L."/>
            <person name="Pitluck S."/>
            <person name="Peters L."/>
            <person name="Ovchinnikova G."/>
            <person name="Teshima H."/>
            <person name="Detter J.C."/>
            <person name="Han C."/>
            <person name="Tapia R."/>
            <person name="Land M."/>
            <person name="Hauser L."/>
            <person name="Kyrpides N."/>
            <person name="Ivanova N."/>
            <person name="Pagani I."/>
            <person name="Imachi H."/>
            <person name="Tamaki H."/>
            <person name="Sekiguchi Y."/>
            <person name="Kamagata Y."/>
            <person name="Cadillo-Quiroz H."/>
            <person name="Zinder S."/>
            <person name="Liu W.-T."/>
            <person name="Woyke T."/>
        </authorList>
    </citation>
    <scope>NUCLEOTIDE SEQUENCE [LARGE SCALE GENOMIC DNA]</scope>
    <source>
        <strain evidence="5">DSM 22288 / NBRC 105244 / SMSP</strain>
    </source>
</reference>
<dbReference type="PROSITE" id="PS00101">
    <property type="entry name" value="HEXAPEP_TRANSFERASES"/>
    <property type="match status" value="1"/>
</dbReference>
<gene>
    <name evidence="4" type="ordered locus">Metfor_1305</name>
</gene>
<dbReference type="KEGG" id="mfo:Metfor_1305"/>
<dbReference type="Proteomes" id="UP000010824">
    <property type="component" value="Chromosome"/>
</dbReference>
<keyword evidence="4" id="KW-0012">Acyltransferase</keyword>
<dbReference type="InParanoid" id="L0HC82"/>
<dbReference type="InterPro" id="IPR001451">
    <property type="entry name" value="Hexapep"/>
</dbReference>
<dbReference type="AlphaFoldDB" id="L0HC82"/>
<sequence length="151" mass="16760">MRFSNWTYPVIEDGIPTRYNWVVQHKENFKLGFKTDIGAFTYINAINGVTIEDLVQIGSHCSLYSVSTIDNKTGPILLKRNCRIGTHSVIMPGVTIGENSRIGAFSFVTGDIPADVVAFGIPARVIRPLVDKEKDEDKDRGLNDDMENSAL</sequence>